<accession>A0A4R0GRZ6</accession>
<protein>
    <recommendedName>
        <fullName evidence="2">Protein kinase domain-containing protein</fullName>
    </recommendedName>
</protein>
<dbReference type="Proteomes" id="UP000292274">
    <property type="component" value="Unassembled WGS sequence"/>
</dbReference>
<dbReference type="PROSITE" id="PS50011">
    <property type="entry name" value="PROTEIN_KINASE_DOM"/>
    <property type="match status" value="1"/>
</dbReference>
<evidence type="ECO:0000259" key="2">
    <source>
        <dbReference type="PROSITE" id="PS50011"/>
    </source>
</evidence>
<dbReference type="EMBL" id="SJJR01000002">
    <property type="protein sequence ID" value="TCB99632.1"/>
    <property type="molecule type" value="Genomic_DNA"/>
</dbReference>
<reference evidence="3 4" key="1">
    <citation type="submission" date="2019-02" db="EMBL/GenBank/DDBJ databases">
        <title>Jishengella sp. nov., isolated from a root of Zingiber montanum.</title>
        <authorList>
            <person name="Kuncharoen N."/>
            <person name="Kudo T."/>
            <person name="Masahiro Y."/>
            <person name="Ohkuma M."/>
            <person name="Tanasupawat S."/>
        </authorList>
    </citation>
    <scope>NUCLEOTIDE SEQUENCE [LARGE SCALE GENOMIC DNA]</scope>
    <source>
        <strain evidence="3 4">PLAI 1-1</strain>
    </source>
</reference>
<evidence type="ECO:0000313" key="4">
    <source>
        <dbReference type="Proteomes" id="UP000292274"/>
    </source>
</evidence>
<dbReference type="GO" id="GO:0004672">
    <property type="term" value="F:protein kinase activity"/>
    <property type="evidence" value="ECO:0007669"/>
    <property type="project" value="InterPro"/>
</dbReference>
<comment type="caution">
    <text evidence="3">The sequence shown here is derived from an EMBL/GenBank/DDBJ whole genome shotgun (WGS) entry which is preliminary data.</text>
</comment>
<feature type="domain" description="Protein kinase" evidence="2">
    <location>
        <begin position="1"/>
        <end position="224"/>
    </location>
</feature>
<organism evidence="3 4">
    <name type="scientific">Micromonospora zingiberis</name>
    <dbReference type="NCBI Taxonomy" id="2053011"/>
    <lineage>
        <taxon>Bacteria</taxon>
        <taxon>Bacillati</taxon>
        <taxon>Actinomycetota</taxon>
        <taxon>Actinomycetes</taxon>
        <taxon>Micromonosporales</taxon>
        <taxon>Micromonosporaceae</taxon>
        <taxon>Micromonospora</taxon>
    </lineage>
</organism>
<evidence type="ECO:0000313" key="3">
    <source>
        <dbReference type="EMBL" id="TCB99632.1"/>
    </source>
</evidence>
<feature type="compositionally biased region" description="Low complexity" evidence="1">
    <location>
        <begin position="341"/>
        <end position="350"/>
    </location>
</feature>
<dbReference type="Gene3D" id="1.10.510.10">
    <property type="entry name" value="Transferase(Phosphotransferase) domain 1"/>
    <property type="match status" value="1"/>
</dbReference>
<evidence type="ECO:0000256" key="1">
    <source>
        <dbReference type="SAM" id="MobiDB-lite"/>
    </source>
</evidence>
<dbReference type="InterPro" id="IPR011009">
    <property type="entry name" value="Kinase-like_dom_sf"/>
</dbReference>
<keyword evidence="4" id="KW-1185">Reference proteome</keyword>
<gene>
    <name evidence="3" type="ORF">E0H26_03480</name>
</gene>
<name>A0A4R0GRZ6_9ACTN</name>
<dbReference type="RefSeq" id="WP_131300730.1">
    <property type="nucleotide sequence ID" value="NZ_SJJR01000002.1"/>
</dbReference>
<dbReference type="GO" id="GO:0005524">
    <property type="term" value="F:ATP binding"/>
    <property type="evidence" value="ECO:0007669"/>
    <property type="project" value="InterPro"/>
</dbReference>
<dbReference type="InterPro" id="IPR000719">
    <property type="entry name" value="Prot_kinase_dom"/>
</dbReference>
<proteinExistence type="predicted"/>
<feature type="region of interest" description="Disordered" evidence="1">
    <location>
        <begin position="325"/>
        <end position="379"/>
    </location>
</feature>
<dbReference type="SUPFAM" id="SSF56112">
    <property type="entry name" value="Protein kinase-like (PK-like)"/>
    <property type="match status" value="1"/>
</dbReference>
<sequence>MCAAWDDAHQEHVVLLDADRYANQPRPLHDLLTDDPAGHLARPLWERLRLAASIATAVAALDEAGIVHGGINTASVLVDPGRPAAVLTGAAPATVGRADADRSQLLDGHLAPELYDRFGVHPEVTDAVTDRWALAVVLHHAIFGTHPYWHLPDLAPATLEADRDGPDHSTEPTYQAYRDWRRAEFAALPTGLANLFRQVLRTGWKDRQARPTAATWARELGRWAGPPQVDLLDVDRTHVLSGDAVTVRWRTRHARSVLVAAPGFGVVTDDVDGSVELVPTSSGPIRLRAVGPFGSAEEVSAVISVLAIPPWCGAVPVPQLSPASTPAITSRRPNLPPLGAPPSTAASPEAPHVPTGRRRLAPRPLTTFLFPNRGRQHDQ</sequence>
<dbReference type="AlphaFoldDB" id="A0A4R0GRZ6"/>
<dbReference type="OrthoDB" id="1022767at2"/>